<dbReference type="OMA" id="FNFLHPY"/>
<dbReference type="Pfam" id="PF00858">
    <property type="entry name" value="ASC"/>
    <property type="match status" value="1"/>
</dbReference>
<dbReference type="OrthoDB" id="6021021at2759"/>
<evidence type="ECO:0000256" key="1">
    <source>
        <dbReference type="ARBA" id="ARBA00004141"/>
    </source>
</evidence>
<keyword evidence="7" id="KW-0915">Sodium</keyword>
<evidence type="ECO:0000313" key="15">
    <source>
        <dbReference type="Proteomes" id="UP000037069"/>
    </source>
</evidence>
<dbReference type="Gene3D" id="2.60.470.10">
    <property type="entry name" value="Acid-sensing ion channels like domains"/>
    <property type="match status" value="1"/>
</dbReference>
<evidence type="ECO:0000256" key="13">
    <source>
        <dbReference type="SAM" id="Phobius"/>
    </source>
</evidence>
<evidence type="ECO:0000256" key="7">
    <source>
        <dbReference type="ARBA" id="ARBA00023053"/>
    </source>
</evidence>
<comment type="caution">
    <text evidence="14">The sequence shown here is derived from an EMBL/GenBank/DDBJ whole genome shotgun (WGS) entry which is preliminary data.</text>
</comment>
<keyword evidence="6 13" id="KW-1133">Transmembrane helix</keyword>
<evidence type="ECO:0000313" key="14">
    <source>
        <dbReference type="EMBL" id="KNC28819.1"/>
    </source>
</evidence>
<dbReference type="AlphaFoldDB" id="A0A0L0CBH7"/>
<dbReference type="EMBL" id="JRES01000741">
    <property type="protein sequence ID" value="KNC28819.1"/>
    <property type="molecule type" value="Genomic_DNA"/>
</dbReference>
<evidence type="ECO:0000256" key="5">
    <source>
        <dbReference type="ARBA" id="ARBA00022692"/>
    </source>
</evidence>
<keyword evidence="11 12" id="KW-0407">Ion channel</keyword>
<dbReference type="GO" id="GO:0005886">
    <property type="term" value="C:plasma membrane"/>
    <property type="evidence" value="ECO:0007669"/>
    <property type="project" value="TreeGrafter"/>
</dbReference>
<keyword evidence="4 12" id="KW-0894">Sodium channel</keyword>
<dbReference type="STRING" id="7375.A0A0L0CBH7"/>
<keyword evidence="9 13" id="KW-0472">Membrane</keyword>
<sequence>MKRFLIETSLNGLKYIIDVHRNVWERGYYLISFSTVFTAGLYMAIYFLQKWQNTPVIISMSSKATSIQDVPFPAVTFCNMNQALASRVNDIEPDTPAYAMLQKICFQRYNYSRYKNYKPRFKGDNLVRFILKNTQSCSDMIIYCKYGPNEETCTDLFREILLDEGICCVFNQLHPFYLYKGEYEFIRDYTSSNGRTSIPVNWNLEDGYEDGDNLPKSYYPRKAAGSGVSMGLTVVLNAELDEYYCSSTNGPGFKMLLYNPVDAPHMRDTGLPIMLGQQTRVRINPKRMESIFSLRSTNPKDRQCYFSSEKNLLYFKYYTRRNCEMECDSKQMFRRCKCVPYHMPKIYANATTCFLNQMDCVVETERLILDPRNLKCKEDCLSGCHDLSYYPDMFVTPLASRDFNLQDPFFRNISKEVMHKDLALVQIYYRDNFFRGNIKVPYTGFTEFLSQTGGVMSLMVGFSVISIAEMFYFIFLKPFFDMFKRRNPLLLESKDNVKNVVSAKNNINKKFLFKRRKNLNNRVMNWNTNELQKYRNDRY</sequence>
<proteinExistence type="inferred from homology"/>
<comment type="similarity">
    <text evidence="2 12">Belongs to the amiloride-sensitive sodium channel (TC 1.A.6) family.</text>
</comment>
<feature type="transmembrane region" description="Helical" evidence="13">
    <location>
        <begin position="28"/>
        <end position="48"/>
    </location>
</feature>
<evidence type="ECO:0000256" key="2">
    <source>
        <dbReference type="ARBA" id="ARBA00007193"/>
    </source>
</evidence>
<evidence type="ECO:0000256" key="12">
    <source>
        <dbReference type="RuleBase" id="RU000679"/>
    </source>
</evidence>
<reference evidence="14 15" key="1">
    <citation type="journal article" date="2015" name="Nat. Commun.">
        <title>Lucilia cuprina genome unlocks parasitic fly biology to underpin future interventions.</title>
        <authorList>
            <person name="Anstead C.A."/>
            <person name="Korhonen P.K."/>
            <person name="Young N.D."/>
            <person name="Hall R.S."/>
            <person name="Jex A.R."/>
            <person name="Murali S.C."/>
            <person name="Hughes D.S."/>
            <person name="Lee S.F."/>
            <person name="Perry T."/>
            <person name="Stroehlein A.J."/>
            <person name="Ansell B.R."/>
            <person name="Breugelmans B."/>
            <person name="Hofmann A."/>
            <person name="Qu J."/>
            <person name="Dugan S."/>
            <person name="Lee S.L."/>
            <person name="Chao H."/>
            <person name="Dinh H."/>
            <person name="Han Y."/>
            <person name="Doddapaneni H.V."/>
            <person name="Worley K.C."/>
            <person name="Muzny D.M."/>
            <person name="Ioannidis P."/>
            <person name="Waterhouse R.M."/>
            <person name="Zdobnov E.M."/>
            <person name="James P.J."/>
            <person name="Bagnall N.H."/>
            <person name="Kotze A.C."/>
            <person name="Gibbs R.A."/>
            <person name="Richards S."/>
            <person name="Batterham P."/>
            <person name="Gasser R.B."/>
        </authorList>
    </citation>
    <scope>NUCLEOTIDE SEQUENCE [LARGE SCALE GENOMIC DNA]</scope>
    <source>
        <strain evidence="14 15">LS</strain>
        <tissue evidence="14">Full body</tissue>
    </source>
</reference>
<dbReference type="PANTHER" id="PTHR11690">
    <property type="entry name" value="AMILORIDE-SENSITIVE SODIUM CHANNEL-RELATED"/>
    <property type="match status" value="1"/>
</dbReference>
<keyword evidence="8 12" id="KW-0406">Ion transport</keyword>
<comment type="subcellular location">
    <subcellularLocation>
        <location evidence="1">Membrane</location>
        <topology evidence="1">Multi-pass membrane protein</topology>
    </subcellularLocation>
</comment>
<keyword evidence="3 12" id="KW-0813">Transport</keyword>
<keyword evidence="15" id="KW-1185">Reference proteome</keyword>
<feature type="transmembrane region" description="Helical" evidence="13">
    <location>
        <begin position="455"/>
        <end position="476"/>
    </location>
</feature>
<evidence type="ECO:0000256" key="6">
    <source>
        <dbReference type="ARBA" id="ARBA00022989"/>
    </source>
</evidence>
<evidence type="ECO:0000256" key="11">
    <source>
        <dbReference type="ARBA" id="ARBA00023303"/>
    </source>
</evidence>
<name>A0A0L0CBH7_LUCCU</name>
<protein>
    <submittedName>
        <fullName evidence="14">Pickpocket protein 28</fullName>
    </submittedName>
</protein>
<accession>A0A0L0CBH7</accession>
<evidence type="ECO:0000256" key="10">
    <source>
        <dbReference type="ARBA" id="ARBA00023201"/>
    </source>
</evidence>
<evidence type="ECO:0000256" key="8">
    <source>
        <dbReference type="ARBA" id="ARBA00023065"/>
    </source>
</evidence>
<evidence type="ECO:0000256" key="4">
    <source>
        <dbReference type="ARBA" id="ARBA00022461"/>
    </source>
</evidence>
<evidence type="ECO:0000256" key="3">
    <source>
        <dbReference type="ARBA" id="ARBA00022448"/>
    </source>
</evidence>
<evidence type="ECO:0000256" key="9">
    <source>
        <dbReference type="ARBA" id="ARBA00023136"/>
    </source>
</evidence>
<keyword evidence="5 12" id="KW-0812">Transmembrane</keyword>
<dbReference type="Proteomes" id="UP000037069">
    <property type="component" value="Unassembled WGS sequence"/>
</dbReference>
<dbReference type="PRINTS" id="PR01078">
    <property type="entry name" value="AMINACHANNEL"/>
</dbReference>
<keyword evidence="10 12" id="KW-0739">Sodium transport</keyword>
<gene>
    <name evidence="14" type="ORF">FF38_06435</name>
</gene>
<dbReference type="GO" id="GO:0015280">
    <property type="term" value="F:ligand-gated sodium channel activity"/>
    <property type="evidence" value="ECO:0007669"/>
    <property type="project" value="TreeGrafter"/>
</dbReference>
<organism evidence="14 15">
    <name type="scientific">Lucilia cuprina</name>
    <name type="common">Green bottle fly</name>
    <name type="synonym">Australian sheep blowfly</name>
    <dbReference type="NCBI Taxonomy" id="7375"/>
    <lineage>
        <taxon>Eukaryota</taxon>
        <taxon>Metazoa</taxon>
        <taxon>Ecdysozoa</taxon>
        <taxon>Arthropoda</taxon>
        <taxon>Hexapoda</taxon>
        <taxon>Insecta</taxon>
        <taxon>Pterygota</taxon>
        <taxon>Neoptera</taxon>
        <taxon>Endopterygota</taxon>
        <taxon>Diptera</taxon>
        <taxon>Brachycera</taxon>
        <taxon>Muscomorpha</taxon>
        <taxon>Oestroidea</taxon>
        <taxon>Calliphoridae</taxon>
        <taxon>Luciliinae</taxon>
        <taxon>Lucilia</taxon>
    </lineage>
</organism>
<dbReference type="PANTHER" id="PTHR11690:SF243">
    <property type="entry name" value="PICKPOCKET 12-RELATED"/>
    <property type="match status" value="1"/>
</dbReference>
<dbReference type="InterPro" id="IPR001873">
    <property type="entry name" value="ENaC"/>
</dbReference>
<dbReference type="Gene3D" id="1.10.287.770">
    <property type="entry name" value="YojJ-like"/>
    <property type="match status" value="1"/>
</dbReference>